<dbReference type="GO" id="GO:0035539">
    <property type="term" value="F:8-oxo-7,8-dihydrodeoxyguanosine triphosphate pyrophosphatase activity"/>
    <property type="evidence" value="ECO:0007669"/>
    <property type="project" value="TreeGrafter"/>
</dbReference>
<name>A0A1E1KZS0_9HELO</name>
<evidence type="ECO:0000313" key="4">
    <source>
        <dbReference type="EMBL" id="CZT03730.1"/>
    </source>
</evidence>
<dbReference type="STRING" id="914237.A0A1E1KZS0"/>
<comment type="caution">
    <text evidence="4">The sequence shown here is derived from an EMBL/GenBank/DDBJ whole genome shotgun (WGS) entry which is preliminary data.</text>
</comment>
<proteinExistence type="inferred from homology"/>
<dbReference type="InterPro" id="IPR015797">
    <property type="entry name" value="NUDIX_hydrolase-like_dom_sf"/>
</dbReference>
<accession>A0A1E1KZS0</accession>
<evidence type="ECO:0000256" key="1">
    <source>
        <dbReference type="ARBA" id="ARBA00022801"/>
    </source>
</evidence>
<dbReference type="GO" id="GO:0005829">
    <property type="term" value="C:cytosol"/>
    <property type="evidence" value="ECO:0007669"/>
    <property type="project" value="TreeGrafter"/>
</dbReference>
<dbReference type="GO" id="GO:0006203">
    <property type="term" value="P:dGTP catabolic process"/>
    <property type="evidence" value="ECO:0007669"/>
    <property type="project" value="TreeGrafter"/>
</dbReference>
<dbReference type="Pfam" id="PF00293">
    <property type="entry name" value="NUDIX"/>
    <property type="match status" value="1"/>
</dbReference>
<dbReference type="Proteomes" id="UP000178129">
    <property type="component" value="Unassembled WGS sequence"/>
</dbReference>
<dbReference type="PANTHER" id="PTHR16099:SF5">
    <property type="entry name" value="NUCLEOTIDE TRIPHOSPHATE DIPHOSPHATASE NUDT15"/>
    <property type="match status" value="1"/>
</dbReference>
<keyword evidence="1 2" id="KW-0378">Hydrolase</keyword>
<dbReference type="PROSITE" id="PS51462">
    <property type="entry name" value="NUDIX"/>
    <property type="match status" value="1"/>
</dbReference>
<protein>
    <submittedName>
        <fullName evidence="4">Related to ADP-ribose pyrophosphatase</fullName>
    </submittedName>
</protein>
<dbReference type="PANTHER" id="PTHR16099">
    <property type="entry name" value="8-OXO-DGTP DIPHOSPHATES NUDT15"/>
    <property type="match status" value="1"/>
</dbReference>
<reference evidence="5" key="1">
    <citation type="submission" date="2016-03" db="EMBL/GenBank/DDBJ databases">
        <authorList>
            <person name="Ploux O."/>
        </authorList>
    </citation>
    <scope>NUCLEOTIDE SEQUENCE [LARGE SCALE GENOMIC DNA]</scope>
    <source>
        <strain evidence="5">UK7</strain>
    </source>
</reference>
<dbReference type="FunFam" id="3.90.79.10:FF:000060">
    <property type="entry name" value="Nudix hydrolase 1"/>
    <property type="match status" value="1"/>
</dbReference>
<feature type="domain" description="Nudix hydrolase" evidence="3">
    <location>
        <begin position="6"/>
        <end position="147"/>
    </location>
</feature>
<evidence type="ECO:0000313" key="5">
    <source>
        <dbReference type="Proteomes" id="UP000178129"/>
    </source>
</evidence>
<dbReference type="AlphaFoldDB" id="A0A1E1KZS0"/>
<dbReference type="InParanoid" id="A0A1E1KZS0"/>
<dbReference type="InterPro" id="IPR020476">
    <property type="entry name" value="Nudix_hydrolase"/>
</dbReference>
<comment type="similarity">
    <text evidence="2">Belongs to the Nudix hydrolase family.</text>
</comment>
<gene>
    <name evidence="4" type="ORF">RCO7_07601</name>
</gene>
<dbReference type="EMBL" id="FJUW01000029">
    <property type="protein sequence ID" value="CZT03730.1"/>
    <property type="molecule type" value="Genomic_DNA"/>
</dbReference>
<dbReference type="PRINTS" id="PR00502">
    <property type="entry name" value="NUDIXFAMILY"/>
</dbReference>
<evidence type="ECO:0000256" key="2">
    <source>
        <dbReference type="RuleBase" id="RU003476"/>
    </source>
</evidence>
<dbReference type="InterPro" id="IPR020084">
    <property type="entry name" value="NUDIX_hydrolase_CS"/>
</dbReference>
<dbReference type="CDD" id="cd04678">
    <property type="entry name" value="NUDIX_MTH2_Nudt15"/>
    <property type="match status" value="1"/>
</dbReference>
<evidence type="ECO:0000259" key="3">
    <source>
        <dbReference type="PROSITE" id="PS51462"/>
    </source>
</evidence>
<dbReference type="Gene3D" id="3.90.79.10">
    <property type="entry name" value="Nucleoside Triphosphate Pyrophosphohydrolase"/>
    <property type="match status" value="1"/>
</dbReference>
<keyword evidence="5" id="KW-1185">Reference proteome</keyword>
<organism evidence="4 5">
    <name type="scientific">Rhynchosporium graminicola</name>
    <dbReference type="NCBI Taxonomy" id="2792576"/>
    <lineage>
        <taxon>Eukaryota</taxon>
        <taxon>Fungi</taxon>
        <taxon>Dikarya</taxon>
        <taxon>Ascomycota</taxon>
        <taxon>Pezizomycotina</taxon>
        <taxon>Leotiomycetes</taxon>
        <taxon>Helotiales</taxon>
        <taxon>Ploettnerulaceae</taxon>
        <taxon>Rhynchosporium</taxon>
    </lineage>
</organism>
<dbReference type="InterPro" id="IPR000086">
    <property type="entry name" value="NUDIX_hydrolase_dom"/>
</dbReference>
<sequence>MTAPPQVRVGVGVFILKSTHESPANPSFLIGKRINSHGHGTFALPGGHLEFGESLEECAAREVLEETGLVISHVKFLTATNDIMESEGKHYVTMFVVGVREDEEQEAEVLEENKCEGWEWCRWSELVGMVEGDANGESGGKQLFVPLVNLVRSRAGFVPSIA</sequence>
<dbReference type="PROSITE" id="PS00893">
    <property type="entry name" value="NUDIX_BOX"/>
    <property type="match status" value="1"/>
</dbReference>
<dbReference type="SUPFAM" id="SSF55811">
    <property type="entry name" value="Nudix"/>
    <property type="match status" value="1"/>
</dbReference>